<dbReference type="Pfam" id="PF00046">
    <property type="entry name" value="Homeodomain"/>
    <property type="match status" value="1"/>
</dbReference>
<organism evidence="3 4">
    <name type="scientific">Paramuricea clavata</name>
    <name type="common">Red gorgonian</name>
    <name type="synonym">Violescent sea-whip</name>
    <dbReference type="NCBI Taxonomy" id="317549"/>
    <lineage>
        <taxon>Eukaryota</taxon>
        <taxon>Metazoa</taxon>
        <taxon>Cnidaria</taxon>
        <taxon>Anthozoa</taxon>
        <taxon>Octocorallia</taxon>
        <taxon>Malacalcyonacea</taxon>
        <taxon>Plexauridae</taxon>
        <taxon>Paramuricea</taxon>
    </lineage>
</organism>
<dbReference type="AlphaFoldDB" id="A0A6S7FZ47"/>
<dbReference type="SUPFAM" id="SSF46689">
    <property type="entry name" value="Homeodomain-like"/>
    <property type="match status" value="1"/>
</dbReference>
<dbReference type="InterPro" id="IPR017970">
    <property type="entry name" value="Homeobox_CS"/>
</dbReference>
<dbReference type="GO" id="GO:0005634">
    <property type="term" value="C:nucleus"/>
    <property type="evidence" value="ECO:0007669"/>
    <property type="project" value="UniProtKB-SubCell"/>
</dbReference>
<evidence type="ECO:0000256" key="1">
    <source>
        <dbReference type="PROSITE-ProRule" id="PRU00108"/>
    </source>
</evidence>
<dbReference type="PROSITE" id="PS50071">
    <property type="entry name" value="HOMEOBOX_2"/>
    <property type="match status" value="1"/>
</dbReference>
<dbReference type="InterPro" id="IPR031701">
    <property type="entry name" value="SIX1_SD"/>
</dbReference>
<dbReference type="Gene3D" id="1.10.10.60">
    <property type="entry name" value="Homeodomain-like"/>
    <property type="match status" value="1"/>
</dbReference>
<dbReference type="PROSITE" id="PS00027">
    <property type="entry name" value="HOMEOBOX_1"/>
    <property type="match status" value="1"/>
</dbReference>
<dbReference type="CDD" id="cd00086">
    <property type="entry name" value="homeodomain"/>
    <property type="match status" value="1"/>
</dbReference>
<dbReference type="PANTHER" id="PTHR10390">
    <property type="entry name" value="HOMEOBOX PROTEIN SIX"/>
    <property type="match status" value="1"/>
</dbReference>
<sequence>MHPMPFSVGDIVRFCEFLENDGQLDRLSRFLWSLPYSVKEISSSESIAVFRAVAAFHSGDFPELYHILESRQFSDEFHEKLQRLWFKARYMEAERCRARSLDAVAKYRIRRKFPSPRTISSGREKSYCFQEETRKVLNGAYEEKPYPTLGDKRKLAEQTNLTITQVSNWFKNKRQRIRMTKQRRSDIKEPWSMIFNTAYDSYVTCERNPGKYGSCSEQFSLNTNMASPHHASCSSTKIAGQSQCHVYQAIDFAANFASDTFGI</sequence>
<gene>
    <name evidence="3" type="ORF">PACLA_8A028264</name>
</gene>
<evidence type="ECO:0000313" key="4">
    <source>
        <dbReference type="Proteomes" id="UP001152795"/>
    </source>
</evidence>
<protein>
    <submittedName>
        <fullName evidence="3">Homeobox six1b</fullName>
    </submittedName>
</protein>
<comment type="caution">
    <text evidence="3">The sequence shown here is derived from an EMBL/GenBank/DDBJ whole genome shotgun (WGS) entry which is preliminary data.</text>
</comment>
<feature type="DNA-binding region" description="Homeobox" evidence="1">
    <location>
        <begin position="122"/>
        <end position="181"/>
    </location>
</feature>
<proteinExistence type="predicted"/>
<keyword evidence="4" id="KW-1185">Reference proteome</keyword>
<comment type="subcellular location">
    <subcellularLocation>
        <location evidence="1 2">Nucleus</location>
    </subcellularLocation>
</comment>
<dbReference type="PANTHER" id="PTHR10390:SF61">
    <property type="entry name" value="HOMEOBOX PROTEIN SIX2"/>
    <property type="match status" value="1"/>
</dbReference>
<keyword evidence="1 2" id="KW-0238">DNA-binding</keyword>
<evidence type="ECO:0000256" key="2">
    <source>
        <dbReference type="RuleBase" id="RU000682"/>
    </source>
</evidence>
<dbReference type="EMBL" id="CACRXK020000396">
    <property type="protein sequence ID" value="CAB3981502.1"/>
    <property type="molecule type" value="Genomic_DNA"/>
</dbReference>
<dbReference type="Proteomes" id="UP001152795">
    <property type="component" value="Unassembled WGS sequence"/>
</dbReference>
<accession>A0A6S7FZ47</accession>
<dbReference type="OrthoDB" id="3501850at2759"/>
<dbReference type="GO" id="GO:0000978">
    <property type="term" value="F:RNA polymerase II cis-regulatory region sequence-specific DNA binding"/>
    <property type="evidence" value="ECO:0007669"/>
    <property type="project" value="TreeGrafter"/>
</dbReference>
<name>A0A6S7FZ47_PARCT</name>
<keyword evidence="1 2" id="KW-0371">Homeobox</keyword>
<dbReference type="InterPro" id="IPR009057">
    <property type="entry name" value="Homeodomain-like_sf"/>
</dbReference>
<dbReference type="SMART" id="SM00389">
    <property type="entry name" value="HOX"/>
    <property type="match status" value="1"/>
</dbReference>
<dbReference type="GO" id="GO:0005667">
    <property type="term" value="C:transcription regulator complex"/>
    <property type="evidence" value="ECO:0007669"/>
    <property type="project" value="TreeGrafter"/>
</dbReference>
<reference evidence="3" key="1">
    <citation type="submission" date="2020-04" db="EMBL/GenBank/DDBJ databases">
        <authorList>
            <person name="Alioto T."/>
            <person name="Alioto T."/>
            <person name="Gomez Garrido J."/>
        </authorList>
    </citation>
    <scope>NUCLEOTIDE SEQUENCE</scope>
    <source>
        <strain evidence="3">A484AB</strain>
    </source>
</reference>
<evidence type="ECO:0000313" key="3">
    <source>
        <dbReference type="EMBL" id="CAB3981502.1"/>
    </source>
</evidence>
<keyword evidence="1 2" id="KW-0539">Nucleus</keyword>
<dbReference type="InterPro" id="IPR001356">
    <property type="entry name" value="HD"/>
</dbReference>
<dbReference type="GO" id="GO:0000981">
    <property type="term" value="F:DNA-binding transcription factor activity, RNA polymerase II-specific"/>
    <property type="evidence" value="ECO:0007669"/>
    <property type="project" value="InterPro"/>
</dbReference>
<dbReference type="Pfam" id="PF16878">
    <property type="entry name" value="SIX1_SD"/>
    <property type="match status" value="1"/>
</dbReference>